<dbReference type="EC" id="2.4.-.-" evidence="5"/>
<keyword evidence="5" id="KW-0808">Transferase</keyword>
<evidence type="ECO:0000259" key="3">
    <source>
        <dbReference type="Pfam" id="PF00535"/>
    </source>
</evidence>
<dbReference type="InParanoid" id="E8N6B7"/>
<accession>E8N6B7</accession>
<feature type="transmembrane region" description="Helical" evidence="2">
    <location>
        <begin position="340"/>
        <end position="364"/>
    </location>
</feature>
<dbReference type="Pfam" id="PF00535">
    <property type="entry name" value="Glycos_transf_2"/>
    <property type="match status" value="1"/>
</dbReference>
<dbReference type="Gene3D" id="3.90.550.10">
    <property type="entry name" value="Spore Coat Polysaccharide Biosynthesis Protein SpsA, Chain A"/>
    <property type="match status" value="1"/>
</dbReference>
<reference evidence="5 6" key="1">
    <citation type="submission" date="2010-12" db="EMBL/GenBank/DDBJ databases">
        <title>Whole genome sequence of Anaerolinea thermophila UNI-1.</title>
        <authorList>
            <person name="Narita-Yamada S."/>
            <person name="Kishi E."/>
            <person name="Watanabe Y."/>
            <person name="Takasaki K."/>
            <person name="Ankai A."/>
            <person name="Oguchi A."/>
            <person name="Fukui S."/>
            <person name="Takahashi M."/>
            <person name="Yashiro I."/>
            <person name="Hosoyama A."/>
            <person name="Sekiguchi Y."/>
            <person name="Hanada S."/>
            <person name="Fujita N."/>
        </authorList>
    </citation>
    <scope>NUCLEOTIDE SEQUENCE [LARGE SCALE GENOMIC DNA]</scope>
    <source>
        <strain evidence="6">DSM 14523 / JCM 11388 / NBRC 100420 / UNI-1</strain>
    </source>
</reference>
<proteinExistence type="inferred from homology"/>
<evidence type="ECO:0000259" key="4">
    <source>
        <dbReference type="Pfam" id="PF02397"/>
    </source>
</evidence>
<dbReference type="AlphaFoldDB" id="E8N6B7"/>
<feature type="transmembrane region" description="Helical" evidence="2">
    <location>
        <begin position="295"/>
        <end position="319"/>
    </location>
</feature>
<feature type="transmembrane region" description="Helical" evidence="2">
    <location>
        <begin position="270"/>
        <end position="289"/>
    </location>
</feature>
<dbReference type="SUPFAM" id="SSF53448">
    <property type="entry name" value="Nucleotide-diphospho-sugar transferases"/>
    <property type="match status" value="1"/>
</dbReference>
<dbReference type="HOGENOM" id="CLU_036690_0_0_0"/>
<dbReference type="eggNOG" id="COG1216">
    <property type="taxonomic scope" value="Bacteria"/>
</dbReference>
<dbReference type="STRING" id="926569.ANT_19550"/>
<dbReference type="PANTHER" id="PTHR30576:SF10">
    <property type="entry name" value="SLL5057 PROTEIN"/>
    <property type="match status" value="1"/>
</dbReference>
<dbReference type="InterPro" id="IPR003362">
    <property type="entry name" value="Bact_transf"/>
</dbReference>
<dbReference type="eggNOG" id="COG2148">
    <property type="taxonomic scope" value="Bacteria"/>
</dbReference>
<dbReference type="Pfam" id="PF02397">
    <property type="entry name" value="Bac_transf"/>
    <property type="match status" value="1"/>
</dbReference>
<comment type="similarity">
    <text evidence="1">Belongs to the bacterial sugar transferase family.</text>
</comment>
<dbReference type="InterPro" id="IPR029044">
    <property type="entry name" value="Nucleotide-diphossugar_trans"/>
</dbReference>
<evidence type="ECO:0000256" key="1">
    <source>
        <dbReference type="ARBA" id="ARBA00006464"/>
    </source>
</evidence>
<feature type="transmembrane region" description="Helical" evidence="2">
    <location>
        <begin position="245"/>
        <end position="263"/>
    </location>
</feature>
<keyword evidence="2" id="KW-0812">Transmembrane</keyword>
<evidence type="ECO:0000256" key="2">
    <source>
        <dbReference type="SAM" id="Phobius"/>
    </source>
</evidence>
<dbReference type="GO" id="GO:0016780">
    <property type="term" value="F:phosphotransferase activity, for other substituted phosphate groups"/>
    <property type="evidence" value="ECO:0007669"/>
    <property type="project" value="TreeGrafter"/>
</dbReference>
<protein>
    <submittedName>
        <fullName evidence="5">Glycosyltransferase</fullName>
        <ecNumber evidence="5">2.4.-.-</ecNumber>
    </submittedName>
</protein>
<name>E8N6B7_ANATU</name>
<dbReference type="EMBL" id="AP012029">
    <property type="protein sequence ID" value="BAJ63981.1"/>
    <property type="molecule type" value="Genomic_DNA"/>
</dbReference>
<evidence type="ECO:0000313" key="5">
    <source>
        <dbReference type="EMBL" id="BAJ63981.1"/>
    </source>
</evidence>
<feature type="domain" description="Bacterial sugar transferase" evidence="4">
    <location>
        <begin position="338"/>
        <end position="525"/>
    </location>
</feature>
<feature type="domain" description="Glycosyltransferase 2-like" evidence="3">
    <location>
        <begin position="4"/>
        <end position="161"/>
    </location>
</feature>
<dbReference type="RefSeq" id="WP_013560354.1">
    <property type="nucleotide sequence ID" value="NC_014960.1"/>
</dbReference>
<dbReference type="Proteomes" id="UP000008922">
    <property type="component" value="Chromosome"/>
</dbReference>
<keyword evidence="2" id="KW-1133">Transmembrane helix</keyword>
<gene>
    <name evidence="5" type="ordered locus">ANT_19550</name>
</gene>
<evidence type="ECO:0000313" key="6">
    <source>
        <dbReference type="Proteomes" id="UP000008922"/>
    </source>
</evidence>
<keyword evidence="5" id="KW-0328">Glycosyltransferase</keyword>
<organism evidence="5 6">
    <name type="scientific">Anaerolinea thermophila (strain DSM 14523 / JCM 11388 / NBRC 100420 / UNI-1)</name>
    <dbReference type="NCBI Taxonomy" id="926569"/>
    <lineage>
        <taxon>Bacteria</taxon>
        <taxon>Bacillati</taxon>
        <taxon>Chloroflexota</taxon>
        <taxon>Anaerolineae</taxon>
        <taxon>Anaerolineales</taxon>
        <taxon>Anaerolineaceae</taxon>
        <taxon>Anaerolinea</taxon>
    </lineage>
</organism>
<dbReference type="PANTHER" id="PTHR30576">
    <property type="entry name" value="COLANIC BIOSYNTHESIS UDP-GLUCOSE LIPID CARRIER TRANSFERASE"/>
    <property type="match status" value="1"/>
</dbReference>
<sequence>MKASVIIPAKDAADTLTACLEAVLHQTNLTFLKDYEVIVVDDGSSDQTAEIACTFAGVRVIRQTNAGPAAARNRGACEARGEILVFTDADCVPHARWLETLLSRFNDGDVIGVKGIYSTSSAKPVARFVQIEYEYKYERMKPLEQIDFIDTYSAAYRKDVFLQNGGFDPVFPVPSVEDQEFSFRLARKGYRLVFEPNAIVSHSHDKNIQEYFQRKFWIGYWKAVMLNWLPEKTFHDSHTLPSQRWQIFLLGLIFLCAPLTHVFPRLLWGMAGFGVVFWLTALPFLMFLVKKDPYLVPYSVVLIPTRAFAQLAGIVWGIFSKPRAVRRKGLSAVERFVKRAMDLFGASIGGVISLPVILLSALAIKLDSPGPVFFIQWRAGENGKPFRMVKLRTMVVGAEQYRQNLEPLCPNGGLAFKLSNDPRVTRVGRFLRRWSLDELPQFWNVLKGEMSLVGPRPEELSVVARYTDRERQRLIVKPGMTGPMQVAGRADLDISSRLELELEYIEKYSLLKDMVILARTLPAVILGKGAY</sequence>
<keyword evidence="2" id="KW-0472">Membrane</keyword>
<keyword evidence="6" id="KW-1185">Reference proteome</keyword>
<dbReference type="KEGG" id="atm:ANT_19550"/>
<dbReference type="GO" id="GO:0016757">
    <property type="term" value="F:glycosyltransferase activity"/>
    <property type="evidence" value="ECO:0007669"/>
    <property type="project" value="UniProtKB-KW"/>
</dbReference>
<dbReference type="InterPro" id="IPR001173">
    <property type="entry name" value="Glyco_trans_2-like"/>
</dbReference>